<evidence type="ECO:0000259" key="1">
    <source>
        <dbReference type="Pfam" id="PF00905"/>
    </source>
</evidence>
<feature type="domain" description="Penicillin-binding protein transpeptidase" evidence="1">
    <location>
        <begin position="155"/>
        <end position="480"/>
    </location>
</feature>
<dbReference type="Gene3D" id="3.90.1310.10">
    <property type="entry name" value="Penicillin-binding protein 2a (Domain 2)"/>
    <property type="match status" value="1"/>
</dbReference>
<protein>
    <submittedName>
        <fullName evidence="3">Penicillin-binding protein 2</fullName>
    </submittedName>
</protein>
<dbReference type="SUPFAM" id="SSF56601">
    <property type="entry name" value="beta-lactamase/transpeptidase-like"/>
    <property type="match status" value="1"/>
</dbReference>
<dbReference type="InterPro" id="IPR012338">
    <property type="entry name" value="Beta-lactam/transpept-like"/>
</dbReference>
<dbReference type="Pfam" id="PF21922">
    <property type="entry name" value="PBP_dimer_2"/>
    <property type="match status" value="1"/>
</dbReference>
<dbReference type="InterPro" id="IPR050515">
    <property type="entry name" value="Beta-lactam/transpept"/>
</dbReference>
<dbReference type="EMBL" id="RZNC01000001">
    <property type="protein sequence ID" value="RWZ67919.1"/>
    <property type="molecule type" value="Genomic_DNA"/>
</dbReference>
<dbReference type="PANTHER" id="PTHR30627">
    <property type="entry name" value="PEPTIDOGLYCAN D,D-TRANSPEPTIDASE"/>
    <property type="match status" value="1"/>
</dbReference>
<dbReference type="InterPro" id="IPR054120">
    <property type="entry name" value="PBPA_dimer"/>
</dbReference>
<dbReference type="RefSeq" id="WP_128497147.1">
    <property type="nucleotide sequence ID" value="NZ_RZNC01000001.1"/>
</dbReference>
<comment type="caution">
    <text evidence="3">The sequence shown here is derived from an EMBL/GenBank/DDBJ whole genome shotgun (WGS) entry which is preliminary data.</text>
</comment>
<organism evidence="3 4">
    <name type="scientific">Labedella populi</name>
    <dbReference type="NCBI Taxonomy" id="2498850"/>
    <lineage>
        <taxon>Bacteria</taxon>
        <taxon>Bacillati</taxon>
        <taxon>Actinomycetota</taxon>
        <taxon>Actinomycetes</taxon>
        <taxon>Micrococcales</taxon>
        <taxon>Microbacteriaceae</taxon>
        <taxon>Labedella</taxon>
    </lineage>
</organism>
<name>A0A3S4CE96_9MICO</name>
<dbReference type="OrthoDB" id="9766847at2"/>
<dbReference type="Proteomes" id="UP000288603">
    <property type="component" value="Unassembled WGS sequence"/>
</dbReference>
<evidence type="ECO:0000313" key="3">
    <source>
        <dbReference type="EMBL" id="RWZ67919.1"/>
    </source>
</evidence>
<dbReference type="SUPFAM" id="SSF56519">
    <property type="entry name" value="Penicillin binding protein dimerisation domain"/>
    <property type="match status" value="1"/>
</dbReference>
<proteinExistence type="predicted"/>
<dbReference type="GO" id="GO:0005886">
    <property type="term" value="C:plasma membrane"/>
    <property type="evidence" value="ECO:0007669"/>
    <property type="project" value="TreeGrafter"/>
</dbReference>
<dbReference type="GO" id="GO:0071555">
    <property type="term" value="P:cell wall organization"/>
    <property type="evidence" value="ECO:0007669"/>
    <property type="project" value="TreeGrafter"/>
</dbReference>
<feature type="domain" description="Penicillin binding protein A dimerisation" evidence="2">
    <location>
        <begin position="52"/>
        <end position="134"/>
    </location>
</feature>
<reference evidence="3 4" key="1">
    <citation type="submission" date="2018-12" db="EMBL/GenBank/DDBJ databases">
        <authorList>
            <person name="Li F."/>
        </authorList>
    </citation>
    <scope>NUCLEOTIDE SEQUENCE [LARGE SCALE GENOMIC DNA]</scope>
    <source>
        <strain evidence="3 4">8H24J-4-2</strain>
    </source>
</reference>
<dbReference type="Pfam" id="PF00905">
    <property type="entry name" value="Transpeptidase"/>
    <property type="match status" value="1"/>
</dbReference>
<dbReference type="GO" id="GO:0008658">
    <property type="term" value="F:penicillin binding"/>
    <property type="evidence" value="ECO:0007669"/>
    <property type="project" value="InterPro"/>
</dbReference>
<evidence type="ECO:0000259" key="2">
    <source>
        <dbReference type="Pfam" id="PF21922"/>
    </source>
</evidence>
<dbReference type="GO" id="GO:0071972">
    <property type="term" value="F:peptidoglycan L,D-transpeptidase activity"/>
    <property type="evidence" value="ECO:0007669"/>
    <property type="project" value="TreeGrafter"/>
</dbReference>
<dbReference type="InterPro" id="IPR001460">
    <property type="entry name" value="PCN-bd_Tpept"/>
</dbReference>
<dbReference type="InterPro" id="IPR036138">
    <property type="entry name" value="PBP_dimer_sf"/>
</dbReference>
<dbReference type="AlphaFoldDB" id="A0A3S4CE96"/>
<dbReference type="Gene3D" id="3.40.710.10">
    <property type="entry name" value="DD-peptidase/beta-lactamase superfamily"/>
    <property type="match status" value="1"/>
</dbReference>
<sequence length="485" mass="50584">MKKELRRVSVVVVAMFAALFMSTSVITVFQADSLAADPRNSRTLYDSYRTERGPILAGSEVIARSVATGDRFAFQRQYPEAELYSAVTGYFNPTQGSAGVERAMNDLLSGTSDLQFLDEINRIISGQPPKGAAVQVTIDPAVQRAAFDALGDLTGSVVAIEPDTGRILAMVSKPTYDPNILAGTDSTTVIDNYSALLEDDGDPLINRGIAGDLNPPGSTFKLVVATAAFESGDYAPETQLPNPASLTLPGTNTPVFNSGRGQCAGGGDTVSIADAIRYSCNIPFAELGMRLGDDVIRETAERYGFNESLSIPLSVESSVYPQVLDTPQTGLSSFGQSDVRATPLQMAMVSAGIANDGELMTPGLVDEVTGRNLEVLQGFEPSALDTTSTPETAESITQAMIASVSSGAATNARIDGVSVAGKTGTAENGSGDPYTLWFTGFAPAEDPQVAVAVVIEDGGGRGQDGSGNALAAPVAKKVLEAVLNE</sequence>
<keyword evidence="4" id="KW-1185">Reference proteome</keyword>
<gene>
    <name evidence="3" type="ORF">ELQ92_01230</name>
</gene>
<dbReference type="PANTHER" id="PTHR30627:SF24">
    <property type="entry name" value="PENICILLIN-BINDING PROTEIN 4B"/>
    <property type="match status" value="1"/>
</dbReference>
<accession>A0A3S4CE96</accession>
<evidence type="ECO:0000313" key="4">
    <source>
        <dbReference type="Proteomes" id="UP000288603"/>
    </source>
</evidence>